<evidence type="ECO:0000256" key="8">
    <source>
        <dbReference type="PROSITE-ProRule" id="PRU01360"/>
    </source>
</evidence>
<dbReference type="PROSITE" id="PS52016">
    <property type="entry name" value="TONB_DEPENDENT_REC_3"/>
    <property type="match status" value="1"/>
</dbReference>
<dbReference type="GO" id="GO:0044718">
    <property type="term" value="P:siderophore transmembrane transport"/>
    <property type="evidence" value="ECO:0007669"/>
    <property type="project" value="TreeGrafter"/>
</dbReference>
<dbReference type="InterPro" id="IPR037066">
    <property type="entry name" value="Plug_dom_sf"/>
</dbReference>
<evidence type="ECO:0000256" key="6">
    <source>
        <dbReference type="ARBA" id="ARBA00023136"/>
    </source>
</evidence>
<reference evidence="12" key="1">
    <citation type="submission" date="2016-10" db="EMBL/GenBank/DDBJ databases">
        <authorList>
            <person name="Varghese N."/>
            <person name="Submissions S."/>
        </authorList>
    </citation>
    <scope>NUCLEOTIDE SEQUENCE [LARGE SCALE GENOMIC DNA]</scope>
    <source>
        <strain evidence="12">DSM 3695</strain>
    </source>
</reference>
<dbReference type="InterPro" id="IPR036942">
    <property type="entry name" value="Beta-barrel_TonB_sf"/>
</dbReference>
<dbReference type="AlphaFoldDB" id="A0A1I0R4P8"/>
<evidence type="ECO:0000259" key="10">
    <source>
        <dbReference type="Pfam" id="PF07715"/>
    </source>
</evidence>
<evidence type="ECO:0000256" key="1">
    <source>
        <dbReference type="ARBA" id="ARBA00004571"/>
    </source>
</evidence>
<dbReference type="SUPFAM" id="SSF56935">
    <property type="entry name" value="Porins"/>
    <property type="match status" value="1"/>
</dbReference>
<name>A0A1I0R4P8_9BACT</name>
<keyword evidence="5 9" id="KW-0732">Signal</keyword>
<proteinExistence type="inferred from homology"/>
<dbReference type="EMBL" id="FOJG01000001">
    <property type="protein sequence ID" value="SEW35436.1"/>
    <property type="molecule type" value="Genomic_DNA"/>
</dbReference>
<dbReference type="CDD" id="cd01347">
    <property type="entry name" value="ligand_gated_channel"/>
    <property type="match status" value="1"/>
</dbReference>
<evidence type="ECO:0000256" key="9">
    <source>
        <dbReference type="SAM" id="SignalP"/>
    </source>
</evidence>
<keyword evidence="2 8" id="KW-0813">Transport</keyword>
<dbReference type="Gene3D" id="2.170.130.10">
    <property type="entry name" value="TonB-dependent receptor, plug domain"/>
    <property type="match status" value="1"/>
</dbReference>
<evidence type="ECO:0000256" key="3">
    <source>
        <dbReference type="ARBA" id="ARBA00022452"/>
    </source>
</evidence>
<keyword evidence="3 8" id="KW-1134">Transmembrane beta strand</keyword>
<evidence type="ECO:0000256" key="2">
    <source>
        <dbReference type="ARBA" id="ARBA00022448"/>
    </source>
</evidence>
<feature type="chain" id="PRO_5011475118" evidence="9">
    <location>
        <begin position="21"/>
        <end position="666"/>
    </location>
</feature>
<gene>
    <name evidence="11" type="ORF">SAMN04488122_2244</name>
</gene>
<evidence type="ECO:0000256" key="4">
    <source>
        <dbReference type="ARBA" id="ARBA00022692"/>
    </source>
</evidence>
<dbReference type="InterPro" id="IPR012910">
    <property type="entry name" value="Plug_dom"/>
</dbReference>
<keyword evidence="4 8" id="KW-0812">Transmembrane</keyword>
<dbReference type="Proteomes" id="UP000199310">
    <property type="component" value="Unassembled WGS sequence"/>
</dbReference>
<evidence type="ECO:0000313" key="12">
    <source>
        <dbReference type="Proteomes" id="UP000199310"/>
    </source>
</evidence>
<dbReference type="RefSeq" id="WP_177192121.1">
    <property type="nucleotide sequence ID" value="NZ_FOJG01000001.1"/>
</dbReference>
<dbReference type="PANTHER" id="PTHR30069:SF29">
    <property type="entry name" value="HEMOGLOBIN AND HEMOGLOBIN-HAPTOGLOBIN-BINDING PROTEIN 1-RELATED"/>
    <property type="match status" value="1"/>
</dbReference>
<protein>
    <submittedName>
        <fullName evidence="11">Iron complex outermembrane recepter protein</fullName>
    </submittedName>
</protein>
<keyword evidence="6 8" id="KW-0472">Membrane</keyword>
<feature type="signal peptide" evidence="9">
    <location>
        <begin position="1"/>
        <end position="20"/>
    </location>
</feature>
<organism evidence="11 12">
    <name type="scientific">Chitinophaga arvensicola</name>
    <dbReference type="NCBI Taxonomy" id="29529"/>
    <lineage>
        <taxon>Bacteria</taxon>
        <taxon>Pseudomonadati</taxon>
        <taxon>Bacteroidota</taxon>
        <taxon>Chitinophagia</taxon>
        <taxon>Chitinophagales</taxon>
        <taxon>Chitinophagaceae</taxon>
        <taxon>Chitinophaga</taxon>
    </lineage>
</organism>
<dbReference type="PANTHER" id="PTHR30069">
    <property type="entry name" value="TONB-DEPENDENT OUTER MEMBRANE RECEPTOR"/>
    <property type="match status" value="1"/>
</dbReference>
<comment type="similarity">
    <text evidence="8">Belongs to the TonB-dependent receptor family.</text>
</comment>
<keyword evidence="7 8" id="KW-0998">Cell outer membrane</keyword>
<comment type="subcellular location">
    <subcellularLocation>
        <location evidence="1 8">Cell outer membrane</location>
        <topology evidence="1 8">Multi-pass membrane protein</topology>
    </subcellularLocation>
</comment>
<dbReference type="Gene3D" id="2.40.170.20">
    <property type="entry name" value="TonB-dependent receptor, beta-barrel domain"/>
    <property type="match status" value="1"/>
</dbReference>
<keyword evidence="12" id="KW-1185">Reference proteome</keyword>
<dbReference type="STRING" id="29529.SAMN04488122_2244"/>
<evidence type="ECO:0000256" key="7">
    <source>
        <dbReference type="ARBA" id="ARBA00023237"/>
    </source>
</evidence>
<dbReference type="GO" id="GO:0009279">
    <property type="term" value="C:cell outer membrane"/>
    <property type="evidence" value="ECO:0007669"/>
    <property type="project" value="UniProtKB-SubCell"/>
</dbReference>
<evidence type="ECO:0000256" key="5">
    <source>
        <dbReference type="ARBA" id="ARBA00022729"/>
    </source>
</evidence>
<accession>A0A1I0R4P8</accession>
<dbReference type="Pfam" id="PF07715">
    <property type="entry name" value="Plug"/>
    <property type="match status" value="1"/>
</dbReference>
<sequence length="666" mass="75482">MQRKLLAAALLMGLTTQLSAQIQKDSSRVFTLGEVVSYAHRSDSASTVSMEQLRQFHRLNVSTALNLLPGISQSNVGPRNESMIYLRGFDLRQTPVFIDGVPVYVPYDGYVDLARFTTFNLSKIVVEKGGASVLYGPNTMGGVINLISSKPVHGLEVNASAGWLSGGHEEAINIGSRMKKFYLQADLSRYQRDYYNLSNDFKSTKTEDGGKRDNSYNNDWRYGFKLGYTPNEKNELAIGFSHQEGTKGTPVYTGTDTLNSLYKSPRYWQWPKWNKESIYFLSNSTLNTKSYLKSRLFFDRFINVLKSFDDATYTTQKKPYAFTSNYNDYTFGGNIEYGYTLSAANSLKAAVHFKQDVHREHNEGEPERKVADNTFSAGVTDRHEFDTHWSLEGGAAFNYRQSLSAQNYNSQTKAITDFPSNNSAALNAQLKLGYAFNNNRGLTLSVDRMTRFATIKDRYSYKLGTAIPNPDLPPENTLNFGLQYHDTQLHNITLDGGLFYNRIQDVIQQVNNVVYDTTKKQWLSQSQNKGRAAFYGAEAAITWHVTTDFTAGANYTFIKRKNLDNPNLHFTDVPEHKAMGWLQYHISRFDGLLSGEYNADRYSTSYGTSVPGFFLLNASVTVKVTNWLKVQGGVNNIFDKNYMLTEGYPEQGRNYFARVLFNYSYF</sequence>
<dbReference type="GO" id="GO:0015344">
    <property type="term" value="F:siderophore uptake transmembrane transporter activity"/>
    <property type="evidence" value="ECO:0007669"/>
    <property type="project" value="TreeGrafter"/>
</dbReference>
<evidence type="ECO:0000313" key="11">
    <source>
        <dbReference type="EMBL" id="SEW35436.1"/>
    </source>
</evidence>
<dbReference type="InterPro" id="IPR039426">
    <property type="entry name" value="TonB-dep_rcpt-like"/>
</dbReference>
<feature type="domain" description="TonB-dependent receptor plug" evidence="10">
    <location>
        <begin position="44"/>
        <end position="143"/>
    </location>
</feature>